<dbReference type="InterPro" id="IPR025857">
    <property type="entry name" value="MacB_PCD"/>
</dbReference>
<evidence type="ECO:0000259" key="10">
    <source>
        <dbReference type="Pfam" id="PF12704"/>
    </source>
</evidence>
<keyword evidence="5 8" id="KW-0472">Membrane</keyword>
<feature type="domain" description="MacB-like periplasmic core" evidence="10">
    <location>
        <begin position="822"/>
        <end position="1000"/>
    </location>
</feature>
<evidence type="ECO:0000256" key="3">
    <source>
        <dbReference type="ARBA" id="ARBA00022692"/>
    </source>
</evidence>
<feature type="transmembrane region" description="Helical" evidence="8">
    <location>
        <begin position="1109"/>
        <end position="1128"/>
    </location>
</feature>
<evidence type="ECO:0000259" key="9">
    <source>
        <dbReference type="Pfam" id="PF02687"/>
    </source>
</evidence>
<dbReference type="InterPro" id="IPR003838">
    <property type="entry name" value="ABC3_permease_C"/>
</dbReference>
<dbReference type="Gene3D" id="1.10.287.620">
    <property type="entry name" value="Helix Hairpins"/>
    <property type="match status" value="1"/>
</dbReference>
<feature type="domain" description="ABC3 transporter permease C-terminal" evidence="9">
    <location>
        <begin position="1060"/>
        <end position="1169"/>
    </location>
</feature>
<dbReference type="GO" id="GO:0005886">
    <property type="term" value="C:plasma membrane"/>
    <property type="evidence" value="ECO:0007669"/>
    <property type="project" value="UniProtKB-SubCell"/>
</dbReference>
<gene>
    <name evidence="11" type="ORF">SORDD16_00068</name>
</gene>
<comment type="subcellular location">
    <subcellularLocation>
        <location evidence="1">Cell membrane</location>
        <topology evidence="1">Multi-pass membrane protein</topology>
    </subcellularLocation>
</comment>
<name>A0A139PGT1_STROR</name>
<keyword evidence="6" id="KW-0175">Coiled coil</keyword>
<proteinExistence type="predicted"/>
<dbReference type="EMBL" id="LQOB01000010">
    <property type="protein sequence ID" value="KXT88387.1"/>
    <property type="molecule type" value="Genomic_DNA"/>
</dbReference>
<dbReference type="Pfam" id="PF12704">
    <property type="entry name" value="MacB_PCD"/>
    <property type="match status" value="1"/>
</dbReference>
<organism evidence="11 12">
    <name type="scientific">Streptococcus oralis</name>
    <dbReference type="NCBI Taxonomy" id="1303"/>
    <lineage>
        <taxon>Bacteria</taxon>
        <taxon>Bacillati</taxon>
        <taxon>Bacillota</taxon>
        <taxon>Bacilli</taxon>
        <taxon>Lactobacillales</taxon>
        <taxon>Streptococcaceae</taxon>
        <taxon>Streptococcus</taxon>
    </lineage>
</organism>
<feature type="domain" description="ABC3 transporter permease C-terminal" evidence="9">
    <location>
        <begin position="654"/>
        <end position="770"/>
    </location>
</feature>
<dbReference type="SUPFAM" id="SSF57997">
    <property type="entry name" value="Tropomyosin"/>
    <property type="match status" value="1"/>
</dbReference>
<feature type="transmembrane region" description="Helical" evidence="8">
    <location>
        <begin position="821"/>
        <end position="841"/>
    </location>
</feature>
<dbReference type="Pfam" id="PF02687">
    <property type="entry name" value="FtsX"/>
    <property type="match status" value="2"/>
</dbReference>
<dbReference type="InterPro" id="IPR038766">
    <property type="entry name" value="Membrane_comp_ABC_pdt"/>
</dbReference>
<evidence type="ECO:0000313" key="11">
    <source>
        <dbReference type="EMBL" id="KXT88387.1"/>
    </source>
</evidence>
<keyword evidence="2" id="KW-1003">Cell membrane</keyword>
<dbReference type="OrthoDB" id="5137249at2"/>
<dbReference type="AlphaFoldDB" id="A0A139PGT1"/>
<evidence type="ECO:0000256" key="7">
    <source>
        <dbReference type="SAM" id="MobiDB-lite"/>
    </source>
</evidence>
<feature type="transmembrane region" description="Helical" evidence="8">
    <location>
        <begin position="747"/>
        <end position="768"/>
    </location>
</feature>
<evidence type="ECO:0000256" key="4">
    <source>
        <dbReference type="ARBA" id="ARBA00022989"/>
    </source>
</evidence>
<keyword evidence="4 8" id="KW-1133">Transmembrane helix</keyword>
<sequence length="1186" mass="132687">MSEKTYWKDVKKAFSESKGRAVSIASLMALGSFALVGLKVTTPNMQETGQHFFAEHKTADLAIISNYGLDSSDQDLLASLQDKATVEYGYFKDVVIKDSSTAFRLFSKPKKLSTYDIAEGRLPEKSDEIAISAAYQGRYKIGDTINFTEKESANGQTVLKRNQFTITGFVNSSEILSRVNMGRSTAGSGELHGYAVVTEDTFDSDVYMIARIAYKNLRDLNPYSQTYTDKLYAAKEDVKKLIVNEPEKRLAEIKRTAQDKIDDGNKQLQDAVQVLTDGQNQLQEAQKKITEGQQQLQDGQEQLADGQAQLDRAQSQLTDGQARLEDSQSRLSIAQGQLQDGQAQILEKEAQLQETAKQLQTAKDQLEQGQTQFQQAGAEIASKETELQASKTQLDTIASELDSTKDKLDSTATTLETQASELATLRALPSTIQDEEQRKSQEKELSQKETDLSQAQSQYQEKLHQYTVGKTSYQQKLEEYNQASQQLEVAKATLAQKQAELREKSAQYQAGLSQYENGTTALDTAKENLAEKEELYQNGTANYQEGLATYQEKLADFQAGQVRLTDARTTLAQKETELAEAQKIFAQKEKEYQEAKEKADPEIESKRNELKDAQERVDLLSTPTYQVFTRREVPGSEGYISYENNASVIQNVSNIFPVVLYFIAALVTFVTMGRFVEEERIKAGTFKALGYQDKDIIRKFVIYGLVTSMVGTLIGIIAGHTLLPSIIYNTYKSKIVLALMELHFYPVKSFLAILLGLLSAVLPAYLVAKKELGEKPAQLLLPKPPTAGSKIFLERIKPLWKRMSFTQKVTARNIFRYKQRMLMTIFGVCGSIALLFAGLGIRSSIADLNNRQFTDIIRYDMIVAHNTNTTPKESEELDKLLKDSNVRERLQVHYETLHKTAGRNKDNQEITALVIQNKDQANFSDYIQLKDRKTGQELSLDQDGIILSEKIANLTGVKVGDTLTVQDKDGKDMQLTVSGIAEMYMSHFIFMNEETYEKAFGKVATDNAHLITLTDHSNQLVADMATEFMDLESVQGVVQNTTLKSQVETIVNSLNRVMGILIAVSVLLAIVVLFNLTNINVAERIRELSTIKVLGFYNKEVTLYIYRETIYLSIVGILVGFGLGFAFHHYMASIIPPDTVMFNPAVSWSIYAVPAAIVVAILTTLGFIVNRWLKKVNMLEALKSVE</sequence>
<feature type="transmembrane region" description="Helical" evidence="8">
    <location>
        <begin position="1057"/>
        <end position="1076"/>
    </location>
</feature>
<dbReference type="PATRIC" id="fig|1303.79.peg.78"/>
<evidence type="ECO:0000256" key="6">
    <source>
        <dbReference type="SAM" id="Coils"/>
    </source>
</evidence>
<evidence type="ECO:0000256" key="1">
    <source>
        <dbReference type="ARBA" id="ARBA00004651"/>
    </source>
</evidence>
<dbReference type="Proteomes" id="UP000072653">
    <property type="component" value="Unassembled WGS sequence"/>
</dbReference>
<reference evidence="11 12" key="1">
    <citation type="submission" date="2016-01" db="EMBL/GenBank/DDBJ databases">
        <title>Highly variable Streptococcus oralis are common among viridans streptococci isolated from primates.</title>
        <authorList>
            <person name="Denapaite D."/>
            <person name="Rieger M."/>
            <person name="Koendgen S."/>
            <person name="Brueckner R."/>
            <person name="Ochigava I."/>
            <person name="Kappeler P."/>
            <person name="Maetz-Rensing K."/>
            <person name="Leendertz F."/>
            <person name="Hakenbeck R."/>
        </authorList>
    </citation>
    <scope>NUCLEOTIDE SEQUENCE [LARGE SCALE GENOMIC DNA]</scope>
    <source>
        <strain evidence="11 12">DD16</strain>
    </source>
</reference>
<protein>
    <submittedName>
        <fullName evidence="11">ABC transporter permease protein</fullName>
    </submittedName>
</protein>
<evidence type="ECO:0000256" key="5">
    <source>
        <dbReference type="ARBA" id="ARBA00023136"/>
    </source>
</evidence>
<keyword evidence="3 8" id="KW-0812">Transmembrane</keyword>
<feature type="coiled-coil region" evidence="6">
    <location>
        <begin position="268"/>
        <end position="379"/>
    </location>
</feature>
<feature type="compositionally biased region" description="Basic and acidic residues" evidence="7">
    <location>
        <begin position="435"/>
        <end position="451"/>
    </location>
</feature>
<feature type="transmembrane region" description="Helical" evidence="8">
    <location>
        <begin position="655"/>
        <end position="676"/>
    </location>
</feature>
<dbReference type="RefSeq" id="WP_061451902.1">
    <property type="nucleotide sequence ID" value="NZ_KQ969550.1"/>
</dbReference>
<dbReference type="PANTHER" id="PTHR30287:SF1">
    <property type="entry name" value="INNER MEMBRANE PROTEIN"/>
    <property type="match status" value="1"/>
</dbReference>
<evidence type="ECO:0000313" key="12">
    <source>
        <dbReference type="Proteomes" id="UP000072653"/>
    </source>
</evidence>
<feature type="region of interest" description="Disordered" evidence="7">
    <location>
        <begin position="429"/>
        <end position="453"/>
    </location>
</feature>
<feature type="transmembrane region" description="Helical" evidence="8">
    <location>
        <begin position="700"/>
        <end position="727"/>
    </location>
</feature>
<feature type="transmembrane region" description="Helical" evidence="8">
    <location>
        <begin position="1148"/>
        <end position="1169"/>
    </location>
</feature>
<dbReference type="PANTHER" id="PTHR30287">
    <property type="entry name" value="MEMBRANE COMPONENT OF PREDICTED ABC SUPERFAMILY METABOLITE UPTAKE TRANSPORTER"/>
    <property type="match status" value="1"/>
</dbReference>
<accession>A0A139PGT1</accession>
<evidence type="ECO:0000256" key="2">
    <source>
        <dbReference type="ARBA" id="ARBA00022475"/>
    </source>
</evidence>
<comment type="caution">
    <text evidence="11">The sequence shown here is derived from an EMBL/GenBank/DDBJ whole genome shotgun (WGS) entry which is preliminary data.</text>
</comment>
<evidence type="ECO:0000256" key="8">
    <source>
        <dbReference type="SAM" id="Phobius"/>
    </source>
</evidence>
<feature type="transmembrane region" description="Helical" evidence="8">
    <location>
        <begin position="21"/>
        <end position="38"/>
    </location>
</feature>